<name>A0A9D4N8C1_DREPO</name>
<proteinExistence type="predicted"/>
<organism evidence="3 4">
    <name type="scientific">Dreissena polymorpha</name>
    <name type="common">Zebra mussel</name>
    <name type="synonym">Mytilus polymorpha</name>
    <dbReference type="NCBI Taxonomy" id="45954"/>
    <lineage>
        <taxon>Eukaryota</taxon>
        <taxon>Metazoa</taxon>
        <taxon>Spiralia</taxon>
        <taxon>Lophotrochozoa</taxon>
        <taxon>Mollusca</taxon>
        <taxon>Bivalvia</taxon>
        <taxon>Autobranchia</taxon>
        <taxon>Heteroconchia</taxon>
        <taxon>Euheterodonta</taxon>
        <taxon>Imparidentia</taxon>
        <taxon>Neoheterodontei</taxon>
        <taxon>Myida</taxon>
        <taxon>Dreissenoidea</taxon>
        <taxon>Dreissenidae</taxon>
        <taxon>Dreissena</taxon>
    </lineage>
</organism>
<reference evidence="3" key="1">
    <citation type="journal article" date="2019" name="bioRxiv">
        <title>The Genome of the Zebra Mussel, Dreissena polymorpha: A Resource for Invasive Species Research.</title>
        <authorList>
            <person name="McCartney M.A."/>
            <person name="Auch B."/>
            <person name="Kono T."/>
            <person name="Mallez S."/>
            <person name="Zhang Y."/>
            <person name="Obille A."/>
            <person name="Becker A."/>
            <person name="Abrahante J.E."/>
            <person name="Garbe J."/>
            <person name="Badalamenti J.P."/>
            <person name="Herman A."/>
            <person name="Mangelson H."/>
            <person name="Liachko I."/>
            <person name="Sullivan S."/>
            <person name="Sone E.D."/>
            <person name="Koren S."/>
            <person name="Silverstein K.A.T."/>
            <person name="Beckman K.B."/>
            <person name="Gohl D.M."/>
        </authorList>
    </citation>
    <scope>NUCLEOTIDE SEQUENCE</scope>
    <source>
        <strain evidence="3">Duluth1</strain>
        <tissue evidence="3">Whole animal</tissue>
    </source>
</reference>
<dbReference type="EMBL" id="JAIWYP010000001">
    <property type="protein sequence ID" value="KAH3889615.1"/>
    <property type="molecule type" value="Genomic_DNA"/>
</dbReference>
<dbReference type="Proteomes" id="UP000828390">
    <property type="component" value="Unassembled WGS sequence"/>
</dbReference>
<protein>
    <submittedName>
        <fullName evidence="3">Uncharacterized protein</fullName>
    </submittedName>
</protein>
<feature type="compositionally biased region" description="Polar residues" evidence="1">
    <location>
        <begin position="82"/>
        <end position="107"/>
    </location>
</feature>
<gene>
    <name evidence="3" type="ORF">DPMN_013674</name>
</gene>
<comment type="caution">
    <text evidence="3">The sequence shown here is derived from an EMBL/GenBank/DDBJ whole genome shotgun (WGS) entry which is preliminary data.</text>
</comment>
<feature type="chain" id="PRO_5039016643" evidence="2">
    <location>
        <begin position="19"/>
        <end position="236"/>
    </location>
</feature>
<accession>A0A9D4N8C1</accession>
<keyword evidence="2" id="KW-0732">Signal</keyword>
<feature type="compositionally biased region" description="Polar residues" evidence="1">
    <location>
        <begin position="55"/>
        <end position="67"/>
    </location>
</feature>
<reference evidence="3" key="2">
    <citation type="submission" date="2020-11" db="EMBL/GenBank/DDBJ databases">
        <authorList>
            <person name="McCartney M.A."/>
            <person name="Auch B."/>
            <person name="Kono T."/>
            <person name="Mallez S."/>
            <person name="Becker A."/>
            <person name="Gohl D.M."/>
            <person name="Silverstein K.A.T."/>
            <person name="Koren S."/>
            <person name="Bechman K.B."/>
            <person name="Herman A."/>
            <person name="Abrahante J.E."/>
            <person name="Garbe J."/>
        </authorList>
    </citation>
    <scope>NUCLEOTIDE SEQUENCE</scope>
    <source>
        <strain evidence="3">Duluth1</strain>
        <tissue evidence="3">Whole animal</tissue>
    </source>
</reference>
<keyword evidence="4" id="KW-1185">Reference proteome</keyword>
<dbReference type="AlphaFoldDB" id="A0A9D4N8C1"/>
<evidence type="ECO:0000313" key="3">
    <source>
        <dbReference type="EMBL" id="KAH3889615.1"/>
    </source>
</evidence>
<evidence type="ECO:0000256" key="2">
    <source>
        <dbReference type="SAM" id="SignalP"/>
    </source>
</evidence>
<sequence length="236" mass="24205">MFVLFLSLIIGFPRSLDGQGHELTKNPGSFAPGEPIGRGQEAQFKETNLNEILNVSTKASGESSGIRTISGELIPRAKDHATGNTPPKSTGTDISKNANPNPSSTVKAEQPQGAPDKPPINTNQGQPLVPGTPLGPNTGEALGSMSPGEPLGPNGHFVPGEPIGSGQVAKFKEVSLNEILNPGPKGSVGIRTVSGELIPRPIDQPTGNVPPKSTGPDTFNTPSIGVSVGSADKTTT</sequence>
<evidence type="ECO:0000313" key="4">
    <source>
        <dbReference type="Proteomes" id="UP000828390"/>
    </source>
</evidence>
<feature type="region of interest" description="Disordered" evidence="1">
    <location>
        <begin position="198"/>
        <end position="236"/>
    </location>
</feature>
<evidence type="ECO:0000256" key="1">
    <source>
        <dbReference type="SAM" id="MobiDB-lite"/>
    </source>
</evidence>
<feature type="region of interest" description="Disordered" evidence="1">
    <location>
        <begin position="55"/>
        <end position="165"/>
    </location>
</feature>
<feature type="signal peptide" evidence="2">
    <location>
        <begin position="1"/>
        <end position="18"/>
    </location>
</feature>
<feature type="compositionally biased region" description="Polar residues" evidence="1">
    <location>
        <begin position="215"/>
        <end position="224"/>
    </location>
</feature>